<feature type="region of interest" description="Disordered" evidence="2">
    <location>
        <begin position="1531"/>
        <end position="1668"/>
    </location>
</feature>
<protein>
    <submittedName>
        <fullName evidence="4">Uncharacterized protein</fullName>
    </submittedName>
</protein>
<feature type="transmembrane region" description="Helical" evidence="3">
    <location>
        <begin position="1146"/>
        <end position="1170"/>
    </location>
</feature>
<evidence type="ECO:0000256" key="2">
    <source>
        <dbReference type="SAM" id="MobiDB-lite"/>
    </source>
</evidence>
<comment type="caution">
    <text evidence="4">The sequence shown here is derived from an EMBL/GenBank/DDBJ whole genome shotgun (WGS) entry which is preliminary data.</text>
</comment>
<name>A0AAN6T152_9PEZI</name>
<reference evidence="4" key="2">
    <citation type="submission" date="2023-05" db="EMBL/GenBank/DDBJ databases">
        <authorList>
            <consortium name="Lawrence Berkeley National Laboratory"/>
            <person name="Steindorff A."/>
            <person name="Hensen N."/>
            <person name="Bonometti L."/>
            <person name="Westerberg I."/>
            <person name="Brannstrom I.O."/>
            <person name="Guillou S."/>
            <person name="Cros-Aarteil S."/>
            <person name="Calhoun S."/>
            <person name="Haridas S."/>
            <person name="Kuo A."/>
            <person name="Mondo S."/>
            <person name="Pangilinan J."/>
            <person name="Riley R."/>
            <person name="Labutti K."/>
            <person name="Andreopoulos B."/>
            <person name="Lipzen A."/>
            <person name="Chen C."/>
            <person name="Yanf M."/>
            <person name="Daum C."/>
            <person name="Ng V."/>
            <person name="Clum A."/>
            <person name="Ohm R."/>
            <person name="Martin F."/>
            <person name="Silar P."/>
            <person name="Natvig D."/>
            <person name="Lalanne C."/>
            <person name="Gautier V."/>
            <person name="Ament-Velasquez S.L."/>
            <person name="Kruys A."/>
            <person name="Hutchinson M.I."/>
            <person name="Powell A.J."/>
            <person name="Barry K."/>
            <person name="Miller A.N."/>
            <person name="Grigoriev I.V."/>
            <person name="Debuchy R."/>
            <person name="Gladieux P."/>
            <person name="Thoren M.H."/>
            <person name="Johannesson H."/>
        </authorList>
    </citation>
    <scope>NUCLEOTIDE SEQUENCE</scope>
    <source>
        <strain evidence="4">CBS 757.83</strain>
    </source>
</reference>
<sequence>MDTTRGCGLAHLADHEDDEQGRQRGYIKATDFALPYFSRWSRLHDAEVGSDLLRHVNCGYLSTDGVAPTLLALKQHAQSLCILIHALAPTLDSAETGKYETDDAFDFLHDLTQPYTNDDPSHHKPLAALANEVRGRNEAQGTTTYHCPFAKHRPREGGEKQKPYANHHNLVMHANACLERLDHELSSTGGLMSLLPTTGKTNASTDLANARNSLLGQWLHFTQALVARMHDLERAHGNALDALAGEAAVPHQHLSALGPDARSSGRELLAFPQDRWVLANAGDDVFAYVHQVLDKQEAVVRAREGVFRREGVVGDGVWGGGDGGGDQGWEYAARGIVAVNIVTRYYRVAGQGPHSTLFVLPAWERHPGVAHTREVELQPTVVACVQPRFPAPVSELEKRFAARINAAQRAEAENLRMRSEVDGVRGENAVLRSQNEMLAKTRDALMFAAGDGGGGGGDGLQWAEQVQEQRERAGKAERAAREAKRERDEAVEEKESLQEELEELRLQLAKVRGRKRRGPLPWNSGYEKQHIPKRDTPCLTGKKNAELSAASRPVACQPSPVPLFHTDTPVQHTDRPAMPIPAAGRTRPPGAGPRTAPIRDLAAHVTRLRPARQRPACGRTVLACVALAMVAPASALPALPYTPTTILLPPDGAAGSGMAYIFTPTGDGTNTVDFLSVNISSLHASSLLPTKITSDLPFLSSDAGNCTTFAPSILRNGTITVFAGDCLAALASSLWTYTPDAHTPASPEWTRHTITPSPAWDNAQSGPYHLGGIITFSPQLSPVLSEPTIYLYGGMCPSPSTSRASASTWQTEATYSNRMLRLTPSSRTNYYLLDYAPAKGQQPPVAEAGFTLTELTPSFTNRTTTSPSDDDDNNNRNKNSGTGQPLVTQQTSHVLLGGHTQRAFVNMSTAAVWGLPEETWSFVSIAAPPSLPSSGDGHTDLAVARRRALRSVDAAAEVDSRSGHTTVLSEDGTRLVVYGGWVGDVGTAAQPQLAVVRVGVGLGDWEWEIPEVRYDGENGGDEEEEGGGVYGHGAVVLPGNVMMVYGGFGIPAGGGGEVGVSRRRQVAAGGGGRMFYNITNMTWSDRYVSPLRGGGGGGVGGGSTGDGSTGSDSTGGGVGNNGGGSSGTPGDGAGVGSDDSSRRRQIGLGVGLGVGLLVLAILGALAFLWFRRRQRRRAARDETIRGLAQGVNGSLPRGIGEDDEMLERYHGLGVFPWTAAAAREWYTGGLDPYSQGQRSLGYETLRGGSRAGPSLYMPPPPSASSFSNRPRGAQGMHQPSTSAYDFTPLTRAPNRIEPIYEADEDEEGDLGKGYPLSPAKEEPDDDDPFLTPTTVNTPAGGLFPPPSSHSSPCNSSPTLPPAAKLSSQGPGGQEQDPDVQDWVSDVEAVSPSKTTPTSRPSQRQKPGTTATAPATAAGTGRVSPVRRGPGSTKSARHSLVSALTESSASVDDGRTASNLSERSDFSFVRGSAAEDRVLLSRLRTTLATATTANNERTGSSGSGSGSSHSGNSYNTARSNLNFPALQAEGPSLLLGGNASSPSQRGAVHYEQHEEEEDDEEEDYVRIPGSPSKTKRPRPARRSWFGSLKRVFSGGTPTPPPGSSTGTGSQAGGESPTAREGLLLWRSDYDDGGGGGHMYGAGLRGRRQVQDRKGQGQGEGGDEEEEWDRDLERVAERRTVQIMFTVPREPLRVVNAEVEREESVLVVDPDEEQEQNSEDRDMSSSSSAAAAVGAALLLAPPRLVTVETASEGLDRGRALAGKRMTSAAGATLEPPAAISPASSLRASSITSATLHTAETVRLERPKSRVLKMVESIESLSRESSPAGSPVRGQ</sequence>
<keyword evidence="3" id="KW-0472">Membrane</keyword>
<dbReference type="EMBL" id="MU863642">
    <property type="protein sequence ID" value="KAK4100244.1"/>
    <property type="molecule type" value="Genomic_DNA"/>
</dbReference>
<feature type="compositionally biased region" description="Basic and acidic residues" evidence="2">
    <location>
        <begin position="468"/>
        <end position="497"/>
    </location>
</feature>
<proteinExistence type="predicted"/>
<feature type="compositionally biased region" description="Polar residues" evidence="2">
    <location>
        <begin position="1441"/>
        <end position="1460"/>
    </location>
</feature>
<feature type="region of interest" description="Disordered" evidence="2">
    <location>
        <begin position="1094"/>
        <end position="1140"/>
    </location>
</feature>
<evidence type="ECO:0000313" key="4">
    <source>
        <dbReference type="EMBL" id="KAK4100244.1"/>
    </source>
</evidence>
<feature type="region of interest" description="Disordered" evidence="2">
    <location>
        <begin position="853"/>
        <end position="887"/>
    </location>
</feature>
<feature type="compositionally biased region" description="Acidic residues" evidence="2">
    <location>
        <begin position="1552"/>
        <end position="1562"/>
    </location>
</feature>
<feature type="compositionally biased region" description="Gly residues" evidence="2">
    <location>
        <begin position="1631"/>
        <end position="1642"/>
    </location>
</feature>
<feature type="compositionally biased region" description="Low complexity" evidence="2">
    <location>
        <begin position="1348"/>
        <end position="1357"/>
    </location>
</feature>
<feature type="region of interest" description="Disordered" evidence="2">
    <location>
        <begin position="1243"/>
        <end position="1474"/>
    </location>
</feature>
<feature type="compositionally biased region" description="Acidic residues" evidence="2">
    <location>
        <begin position="1659"/>
        <end position="1668"/>
    </location>
</feature>
<feature type="compositionally biased region" description="Low complexity" evidence="2">
    <location>
        <begin position="1489"/>
        <end position="1512"/>
    </location>
</feature>
<feature type="region of interest" description="Disordered" evidence="2">
    <location>
        <begin position="468"/>
        <end position="499"/>
    </location>
</feature>
<feature type="compositionally biased region" description="Gly residues" evidence="2">
    <location>
        <begin position="1094"/>
        <end position="1135"/>
    </location>
</feature>
<keyword evidence="3" id="KW-0812">Transmembrane</keyword>
<feature type="region of interest" description="Disordered" evidence="2">
    <location>
        <begin position="1489"/>
        <end position="1517"/>
    </location>
</feature>
<gene>
    <name evidence="4" type="ORF">N658DRAFT_428065</name>
</gene>
<feature type="region of interest" description="Disordered" evidence="2">
    <location>
        <begin position="1703"/>
        <end position="1729"/>
    </location>
</feature>
<organism evidence="4 5">
    <name type="scientific">Parathielavia hyrcaniae</name>
    <dbReference type="NCBI Taxonomy" id="113614"/>
    <lineage>
        <taxon>Eukaryota</taxon>
        <taxon>Fungi</taxon>
        <taxon>Dikarya</taxon>
        <taxon>Ascomycota</taxon>
        <taxon>Pezizomycotina</taxon>
        <taxon>Sordariomycetes</taxon>
        <taxon>Sordariomycetidae</taxon>
        <taxon>Sordariales</taxon>
        <taxon>Chaetomiaceae</taxon>
        <taxon>Parathielavia</taxon>
    </lineage>
</organism>
<reference evidence="4" key="1">
    <citation type="journal article" date="2023" name="Mol. Phylogenet. Evol.">
        <title>Genome-scale phylogeny and comparative genomics of the fungal order Sordariales.</title>
        <authorList>
            <person name="Hensen N."/>
            <person name="Bonometti L."/>
            <person name="Westerberg I."/>
            <person name="Brannstrom I.O."/>
            <person name="Guillou S."/>
            <person name="Cros-Aarteil S."/>
            <person name="Calhoun S."/>
            <person name="Haridas S."/>
            <person name="Kuo A."/>
            <person name="Mondo S."/>
            <person name="Pangilinan J."/>
            <person name="Riley R."/>
            <person name="LaButti K."/>
            <person name="Andreopoulos B."/>
            <person name="Lipzen A."/>
            <person name="Chen C."/>
            <person name="Yan M."/>
            <person name="Daum C."/>
            <person name="Ng V."/>
            <person name="Clum A."/>
            <person name="Steindorff A."/>
            <person name="Ohm R.A."/>
            <person name="Martin F."/>
            <person name="Silar P."/>
            <person name="Natvig D.O."/>
            <person name="Lalanne C."/>
            <person name="Gautier V."/>
            <person name="Ament-Velasquez S.L."/>
            <person name="Kruys A."/>
            <person name="Hutchinson M.I."/>
            <person name="Powell A.J."/>
            <person name="Barry K."/>
            <person name="Miller A.N."/>
            <person name="Grigoriev I.V."/>
            <person name="Debuchy R."/>
            <person name="Gladieux P."/>
            <person name="Hiltunen Thoren M."/>
            <person name="Johannesson H."/>
        </authorList>
    </citation>
    <scope>NUCLEOTIDE SEQUENCE</scope>
    <source>
        <strain evidence="4">CBS 757.83</strain>
    </source>
</reference>
<feature type="coiled-coil region" evidence="1">
    <location>
        <begin position="393"/>
        <end position="427"/>
    </location>
</feature>
<dbReference type="Proteomes" id="UP001305647">
    <property type="component" value="Unassembled WGS sequence"/>
</dbReference>
<accession>A0AAN6T152</accession>
<keyword evidence="3" id="KW-1133">Transmembrane helix</keyword>
<evidence type="ECO:0000313" key="5">
    <source>
        <dbReference type="Proteomes" id="UP001305647"/>
    </source>
</evidence>
<feature type="compositionally biased region" description="Low complexity" evidence="2">
    <location>
        <begin position="1390"/>
        <end position="1420"/>
    </location>
</feature>
<keyword evidence="1" id="KW-0175">Coiled coil</keyword>
<keyword evidence="5" id="KW-1185">Reference proteome</keyword>
<evidence type="ECO:0000256" key="3">
    <source>
        <dbReference type="SAM" id="Phobius"/>
    </source>
</evidence>
<evidence type="ECO:0000256" key="1">
    <source>
        <dbReference type="SAM" id="Coils"/>
    </source>
</evidence>